<reference evidence="1 2" key="1">
    <citation type="submission" date="2021-06" db="EMBL/GenBank/DDBJ databases">
        <title>Caerostris darwini draft genome.</title>
        <authorList>
            <person name="Kono N."/>
            <person name="Arakawa K."/>
        </authorList>
    </citation>
    <scope>NUCLEOTIDE SEQUENCE [LARGE SCALE GENOMIC DNA]</scope>
</reference>
<comment type="caution">
    <text evidence="1">The sequence shown here is derived from an EMBL/GenBank/DDBJ whole genome shotgun (WGS) entry which is preliminary data.</text>
</comment>
<keyword evidence="2" id="KW-1185">Reference proteome</keyword>
<gene>
    <name evidence="1" type="ORF">CDAR_511871</name>
</gene>
<evidence type="ECO:0000313" key="2">
    <source>
        <dbReference type="Proteomes" id="UP001054837"/>
    </source>
</evidence>
<dbReference type="Proteomes" id="UP001054837">
    <property type="component" value="Unassembled WGS sequence"/>
</dbReference>
<sequence length="89" mass="10086">MLAANVVSKPANAPVGVSNSCAPIWQPYWRFLLVRSPLVTLHLLLQRFHYNQVDRIPDSSSSPSVRGFMVEKKEAFNTVKPHKVKSLRK</sequence>
<protein>
    <submittedName>
        <fullName evidence="1">Uncharacterized protein</fullName>
    </submittedName>
</protein>
<organism evidence="1 2">
    <name type="scientific">Caerostris darwini</name>
    <dbReference type="NCBI Taxonomy" id="1538125"/>
    <lineage>
        <taxon>Eukaryota</taxon>
        <taxon>Metazoa</taxon>
        <taxon>Ecdysozoa</taxon>
        <taxon>Arthropoda</taxon>
        <taxon>Chelicerata</taxon>
        <taxon>Arachnida</taxon>
        <taxon>Araneae</taxon>
        <taxon>Araneomorphae</taxon>
        <taxon>Entelegynae</taxon>
        <taxon>Araneoidea</taxon>
        <taxon>Araneidae</taxon>
        <taxon>Caerostris</taxon>
    </lineage>
</organism>
<accession>A0AAV4P6T4</accession>
<evidence type="ECO:0000313" key="1">
    <source>
        <dbReference type="EMBL" id="GIX91896.1"/>
    </source>
</evidence>
<dbReference type="AlphaFoldDB" id="A0AAV4P6T4"/>
<proteinExistence type="predicted"/>
<dbReference type="EMBL" id="BPLQ01002342">
    <property type="protein sequence ID" value="GIX91896.1"/>
    <property type="molecule type" value="Genomic_DNA"/>
</dbReference>
<name>A0AAV4P6T4_9ARAC</name>